<proteinExistence type="predicted"/>
<name>A0A502E8A8_9FLAO</name>
<dbReference type="PROSITE" id="PS50123">
    <property type="entry name" value="CHER"/>
    <property type="match status" value="1"/>
</dbReference>
<dbReference type="PANTHER" id="PTHR24422">
    <property type="entry name" value="CHEMOTAXIS PROTEIN METHYLTRANSFERASE"/>
    <property type="match status" value="1"/>
</dbReference>
<dbReference type="InterPro" id="IPR036097">
    <property type="entry name" value="HisK_dim/P_sf"/>
</dbReference>
<feature type="domain" description="CheB-type methylesterase" evidence="9">
    <location>
        <begin position="17"/>
        <end position="195"/>
    </location>
</feature>
<dbReference type="InterPro" id="IPR035965">
    <property type="entry name" value="PAS-like_dom_sf"/>
</dbReference>
<dbReference type="InterPro" id="IPR029063">
    <property type="entry name" value="SAM-dependent_MTases_sf"/>
</dbReference>
<dbReference type="SMART" id="SM00138">
    <property type="entry name" value="MeTrc"/>
    <property type="match status" value="1"/>
</dbReference>
<dbReference type="Pfam" id="PF02518">
    <property type="entry name" value="HATPase_c"/>
    <property type="match status" value="1"/>
</dbReference>
<reference evidence="11 12" key="1">
    <citation type="journal article" date="2019" name="Environ. Microbiol.">
        <title>Species interactions and distinct microbial communities in high Arctic permafrost affected cryosols are associated with the CH4 and CO2 gas fluxes.</title>
        <authorList>
            <person name="Altshuler I."/>
            <person name="Hamel J."/>
            <person name="Turney S."/>
            <person name="Magnuson E."/>
            <person name="Levesque R."/>
            <person name="Greer C."/>
            <person name="Whyte L.G."/>
        </authorList>
    </citation>
    <scope>NUCLEOTIDE SEQUENCE [LARGE SCALE GENOMIC DNA]</scope>
    <source>
        <strain evidence="11 12">42</strain>
    </source>
</reference>
<evidence type="ECO:0000256" key="5">
    <source>
        <dbReference type="ARBA" id="ARBA00022777"/>
    </source>
</evidence>
<evidence type="ECO:0000256" key="7">
    <source>
        <dbReference type="SAM" id="Coils"/>
    </source>
</evidence>
<dbReference type="GO" id="GO:0006935">
    <property type="term" value="P:chemotaxis"/>
    <property type="evidence" value="ECO:0007669"/>
    <property type="project" value="UniProtKB-UniRule"/>
</dbReference>
<dbReference type="PRINTS" id="PR00996">
    <property type="entry name" value="CHERMTFRASE"/>
</dbReference>
<feature type="domain" description="Histidine kinase" evidence="8">
    <location>
        <begin position="868"/>
        <end position="1092"/>
    </location>
</feature>
<comment type="catalytic activity">
    <reaction evidence="1">
        <text>ATP + protein L-histidine = ADP + protein N-phospho-L-histidine.</text>
        <dbReference type="EC" id="2.7.13.3"/>
    </reaction>
</comment>
<dbReference type="EMBL" id="RCZH01000020">
    <property type="protein sequence ID" value="TPG33935.1"/>
    <property type="molecule type" value="Genomic_DNA"/>
</dbReference>
<dbReference type="SUPFAM" id="SSF55874">
    <property type="entry name" value="ATPase domain of HSP90 chaperone/DNA topoisomerase II/histidine kinase"/>
    <property type="match status" value="1"/>
</dbReference>
<dbReference type="OrthoDB" id="9816309at2"/>
<dbReference type="InterPro" id="IPR022641">
    <property type="entry name" value="CheR_N"/>
</dbReference>
<keyword evidence="3" id="KW-0597">Phosphoprotein</keyword>
<protein>
    <recommendedName>
        <fullName evidence="2">histidine kinase</fullName>
        <ecNumber evidence="2">2.7.13.3</ecNumber>
    </recommendedName>
</protein>
<dbReference type="Gene3D" id="3.30.565.10">
    <property type="entry name" value="Histidine kinase-like ATPase, C-terminal domain"/>
    <property type="match status" value="1"/>
</dbReference>
<dbReference type="AlphaFoldDB" id="A0A502E8A8"/>
<dbReference type="InterPro" id="IPR003594">
    <property type="entry name" value="HATPase_dom"/>
</dbReference>
<dbReference type="Gene3D" id="3.40.50.180">
    <property type="entry name" value="Methylesterase CheB, C-terminal domain"/>
    <property type="match status" value="1"/>
</dbReference>
<evidence type="ECO:0000259" key="9">
    <source>
        <dbReference type="PROSITE" id="PS50122"/>
    </source>
</evidence>
<feature type="coiled-coil region" evidence="7">
    <location>
        <begin position="630"/>
        <end position="717"/>
    </location>
</feature>
<dbReference type="InterPro" id="IPR050903">
    <property type="entry name" value="Bact_Chemotaxis_MeTrfase"/>
</dbReference>
<feature type="domain" description="CheR-type methyltransferase" evidence="10">
    <location>
        <begin position="220"/>
        <end position="480"/>
    </location>
</feature>
<evidence type="ECO:0000259" key="10">
    <source>
        <dbReference type="PROSITE" id="PS50123"/>
    </source>
</evidence>
<dbReference type="Pfam" id="PF00512">
    <property type="entry name" value="HisKA"/>
    <property type="match status" value="1"/>
</dbReference>
<dbReference type="Pfam" id="PF03705">
    <property type="entry name" value="CheR_N"/>
    <property type="match status" value="1"/>
</dbReference>
<dbReference type="FunFam" id="3.30.565.10:FF:000006">
    <property type="entry name" value="Sensor histidine kinase WalK"/>
    <property type="match status" value="1"/>
</dbReference>
<evidence type="ECO:0000256" key="2">
    <source>
        <dbReference type="ARBA" id="ARBA00012438"/>
    </source>
</evidence>
<dbReference type="SUPFAM" id="SSF55785">
    <property type="entry name" value="PYP-like sensor domain (PAS domain)"/>
    <property type="match status" value="1"/>
</dbReference>
<evidence type="ECO:0000313" key="12">
    <source>
        <dbReference type="Proteomes" id="UP000319700"/>
    </source>
</evidence>
<comment type="caution">
    <text evidence="11">The sequence shown here is derived from an EMBL/GenBank/DDBJ whole genome shotgun (WGS) entry which is preliminary data.</text>
</comment>
<dbReference type="SUPFAM" id="SSF47384">
    <property type="entry name" value="Homodimeric domain of signal transducing histidine kinase"/>
    <property type="match status" value="1"/>
</dbReference>
<dbReference type="InterPro" id="IPR036890">
    <property type="entry name" value="HATPase_C_sf"/>
</dbReference>
<sequence length="1092" mass="125188">MKVPAKNPQRTKQDFPVVGIGASAGGLDAFKKVLKAIPKDSGMAYVLVQHLSPDYPSNLTEILSQSTDIPVHEIINDINLAPNHIYIIPENNNLVTEDGVLKLHNRTREERKNNSIDIFFESLAQVHKSFAIGVILSGTAFDGTYGLKKIKELGGVTIAQDPETAAFKGMPQNAIDADVVDYILAPERIPEQLLQIQKSYTINHGYSEEEHIPQNEEEILNQIINVVFLRTGNNFSHYKQPTIRRRIARRMVIVRKEGLEEYYHYLRNDKAEQDLLFNDFLIPVTYFFRDTKFFESLPSLVFPALVQNMVNNNLRIWVAGCASGEEAYSIAICIHEYLAGKNNKDIKVQIFASDISEKCITKARTALYSAQDLQHVSPSRLQNYFTKRDGHYQINKVIRDMCIFAVHNFIKDPPFARIDLVSCRNVLIYFNPFLQNKVLSSFHYSLKEKGILFLGKSETTANAQNLFEPIGKNEKIYVRKFAPGRYVPEAFKPANINSRDKTEIFPKKNQPETDFRKIASDILFLKYTPASVIINEHLEIVHFHGDTSFFLLPSPGKPNFNILKMAREGISFELRNAILRIRKDQKSVIKENIVVKDQPYLASFEVLAIPNDDEHIMVLFHKKMLPELDEDSKRNRKSSDQQRIKELENEMAQLREDIKRVTEEQQTAFEELQTTNEELLSSSEEMQAMNEELETSTEELQSNNEELMCVNDELMDRQEQLISMRNYSESIFKTIREPLLIIDQDFFVKSANPAFYKYFQTTEKETEGYSLFEIGDCQWDIPDFKDLIHKMLGEKTKIEDFKVDTTCKGIGKKIMMVNARRILNAKPAGMILLALEDITDVISANELLTIKNEELQNYNDQLEAFSSAASHDLQEPLRKIHMFCKRVIDSEENLSESSKHNLERMLFAVTNMSQLIADLIAYSRINFIEKEHKKTDMNVLFKKIIADIKDTIVETNTNITVAPFPHLNVIPYQIQQLFTNLILNAIKYTKSDVNPEIKIETQQPSTDEILAIGGNKDSNYIKISVTDNGIGFNQEFASKIFEPFYRLHNNDQYHGSGLGLTLVKKIIVNHNGFITVKSKVDQGTTFCIYLPL</sequence>
<keyword evidence="12" id="KW-1185">Reference proteome</keyword>
<keyword evidence="4" id="KW-0808">Transferase</keyword>
<evidence type="ECO:0000256" key="1">
    <source>
        <dbReference type="ARBA" id="ARBA00000085"/>
    </source>
</evidence>
<keyword evidence="7" id="KW-0175">Coiled coil</keyword>
<dbReference type="InterPro" id="IPR022642">
    <property type="entry name" value="CheR_C"/>
</dbReference>
<keyword evidence="6" id="KW-0378">Hydrolase</keyword>
<dbReference type="Pfam" id="PF01739">
    <property type="entry name" value="CheR"/>
    <property type="match status" value="1"/>
</dbReference>
<dbReference type="Gene3D" id="3.30.450.20">
    <property type="entry name" value="PAS domain"/>
    <property type="match status" value="1"/>
</dbReference>
<dbReference type="SUPFAM" id="SSF52738">
    <property type="entry name" value="Methylesterase CheB, C-terminal domain"/>
    <property type="match status" value="1"/>
</dbReference>
<keyword evidence="5" id="KW-0418">Kinase</keyword>
<evidence type="ECO:0000256" key="4">
    <source>
        <dbReference type="ARBA" id="ARBA00022679"/>
    </source>
</evidence>
<dbReference type="Pfam" id="PF01339">
    <property type="entry name" value="CheB_methylest"/>
    <property type="match status" value="1"/>
</dbReference>
<dbReference type="SUPFAM" id="SSF47757">
    <property type="entry name" value="Chemotaxis receptor methyltransferase CheR, N-terminal domain"/>
    <property type="match status" value="1"/>
</dbReference>
<gene>
    <name evidence="11" type="ORF">EAH81_23600</name>
</gene>
<evidence type="ECO:0000256" key="3">
    <source>
        <dbReference type="ARBA" id="ARBA00022553"/>
    </source>
</evidence>
<dbReference type="GO" id="GO:0008984">
    <property type="term" value="F:protein-glutamate methylesterase activity"/>
    <property type="evidence" value="ECO:0007669"/>
    <property type="project" value="InterPro"/>
</dbReference>
<dbReference type="InterPro" id="IPR000673">
    <property type="entry name" value="Sig_transdc_resp-reg_Me-estase"/>
</dbReference>
<feature type="active site" evidence="6">
    <location>
        <position position="23"/>
    </location>
</feature>
<dbReference type="Gene3D" id="3.40.50.150">
    <property type="entry name" value="Vaccinia Virus protein VP39"/>
    <property type="match status" value="1"/>
</dbReference>
<keyword evidence="6" id="KW-0145">Chemotaxis</keyword>
<dbReference type="GO" id="GO:0008757">
    <property type="term" value="F:S-adenosylmethionine-dependent methyltransferase activity"/>
    <property type="evidence" value="ECO:0007669"/>
    <property type="project" value="InterPro"/>
</dbReference>
<dbReference type="InterPro" id="IPR005467">
    <property type="entry name" value="His_kinase_dom"/>
</dbReference>
<dbReference type="STRING" id="29533.SAMN05444387_0865"/>
<dbReference type="InterPro" id="IPR035909">
    <property type="entry name" value="CheB_C"/>
</dbReference>
<dbReference type="PANTHER" id="PTHR24422:SF27">
    <property type="entry name" value="PROTEIN-GLUTAMATE O-METHYLTRANSFERASE"/>
    <property type="match status" value="1"/>
</dbReference>
<dbReference type="InterPro" id="IPR000780">
    <property type="entry name" value="CheR_MeTrfase"/>
</dbReference>
<dbReference type="SMART" id="SM00387">
    <property type="entry name" value="HATPase_c"/>
    <property type="match status" value="1"/>
</dbReference>
<dbReference type="SUPFAM" id="SSF53335">
    <property type="entry name" value="S-adenosyl-L-methionine-dependent methyltransferases"/>
    <property type="match status" value="1"/>
</dbReference>
<dbReference type="PROSITE" id="PS50122">
    <property type="entry name" value="CHEB"/>
    <property type="match status" value="1"/>
</dbReference>
<dbReference type="Proteomes" id="UP000319700">
    <property type="component" value="Unassembled WGS sequence"/>
</dbReference>
<dbReference type="InterPro" id="IPR003661">
    <property type="entry name" value="HisK_dim/P_dom"/>
</dbReference>
<dbReference type="GO" id="GO:0000155">
    <property type="term" value="F:phosphorelay sensor kinase activity"/>
    <property type="evidence" value="ECO:0007669"/>
    <property type="project" value="InterPro"/>
</dbReference>
<dbReference type="Gene3D" id="1.10.287.130">
    <property type="match status" value="1"/>
</dbReference>
<dbReference type="RefSeq" id="WP_140511388.1">
    <property type="nucleotide sequence ID" value="NZ_RCZH01000020.1"/>
</dbReference>
<accession>A0A502E8A8</accession>
<dbReference type="GO" id="GO:0000156">
    <property type="term" value="F:phosphorelay response regulator activity"/>
    <property type="evidence" value="ECO:0007669"/>
    <property type="project" value="InterPro"/>
</dbReference>
<dbReference type="CDD" id="cd16434">
    <property type="entry name" value="CheB-CheR_fusion"/>
    <property type="match status" value="1"/>
</dbReference>
<dbReference type="CDD" id="cd00082">
    <property type="entry name" value="HisKA"/>
    <property type="match status" value="1"/>
</dbReference>
<feature type="active site" evidence="6">
    <location>
        <position position="50"/>
    </location>
</feature>
<organism evidence="11 12">
    <name type="scientific">Flavobacterium pectinovorum</name>
    <dbReference type="NCBI Taxonomy" id="29533"/>
    <lineage>
        <taxon>Bacteria</taxon>
        <taxon>Pseudomonadati</taxon>
        <taxon>Bacteroidota</taxon>
        <taxon>Flavobacteriia</taxon>
        <taxon>Flavobacteriales</taxon>
        <taxon>Flavobacteriaceae</taxon>
        <taxon>Flavobacterium</taxon>
    </lineage>
</organism>
<evidence type="ECO:0000313" key="11">
    <source>
        <dbReference type="EMBL" id="TPG33935.1"/>
    </source>
</evidence>
<feature type="active site" evidence="6">
    <location>
        <position position="142"/>
    </location>
</feature>
<evidence type="ECO:0000259" key="8">
    <source>
        <dbReference type="PROSITE" id="PS50109"/>
    </source>
</evidence>
<evidence type="ECO:0000256" key="6">
    <source>
        <dbReference type="PROSITE-ProRule" id="PRU00050"/>
    </source>
</evidence>
<dbReference type="GO" id="GO:0005737">
    <property type="term" value="C:cytoplasm"/>
    <property type="evidence" value="ECO:0007669"/>
    <property type="project" value="InterPro"/>
</dbReference>
<dbReference type="SMART" id="SM00388">
    <property type="entry name" value="HisKA"/>
    <property type="match status" value="1"/>
</dbReference>
<dbReference type="PROSITE" id="PS50109">
    <property type="entry name" value="HIS_KIN"/>
    <property type="match status" value="1"/>
</dbReference>
<dbReference type="EC" id="2.7.13.3" evidence="2"/>